<gene>
    <name evidence="1" type="ORF">Prudu_000499</name>
</gene>
<dbReference type="GO" id="GO:0016301">
    <property type="term" value="F:kinase activity"/>
    <property type="evidence" value="ECO:0007669"/>
    <property type="project" value="UniProtKB-KW"/>
</dbReference>
<evidence type="ECO:0000313" key="1">
    <source>
        <dbReference type="EMBL" id="BBG92685.1"/>
    </source>
</evidence>
<dbReference type="EMBL" id="AP019297">
    <property type="protein sequence ID" value="BBG92685.1"/>
    <property type="molecule type" value="Genomic_DNA"/>
</dbReference>
<sequence>MMNIEESPMVVDEILAFVLLCDIHHRCSTINISHGCTAGSTDTPNLPLPADLPVSHRHWQKHFLPRAAPVALSPALPPFYGPLITAGHPLQLLDCQGQQ</sequence>
<dbReference type="AlphaFoldDB" id="A0A4Y1QLC7"/>
<reference evidence="1" key="1">
    <citation type="journal article" date="2019" name="Science">
        <title>Mutation of a bHLH transcription factor allowed almond domestication.</title>
        <authorList>
            <person name="Sanchez-Perez R."/>
            <person name="Pavan S."/>
            <person name="Mazzeo R."/>
            <person name="Moldovan C."/>
            <person name="Aiese Cigliano R."/>
            <person name="Del Cueto J."/>
            <person name="Ricciardi F."/>
            <person name="Lotti C."/>
            <person name="Ricciardi L."/>
            <person name="Dicenta F."/>
            <person name="Lopez-Marques R.L."/>
            <person name="Lindberg Moller B."/>
        </authorList>
    </citation>
    <scope>NUCLEOTIDE SEQUENCE</scope>
</reference>
<proteinExistence type="predicted"/>
<protein>
    <submittedName>
        <fullName evidence="1">Protein kinase superfamily protein</fullName>
    </submittedName>
</protein>
<organism evidence="1">
    <name type="scientific">Prunus dulcis</name>
    <name type="common">Almond</name>
    <name type="synonym">Amygdalus dulcis</name>
    <dbReference type="NCBI Taxonomy" id="3755"/>
    <lineage>
        <taxon>Eukaryota</taxon>
        <taxon>Viridiplantae</taxon>
        <taxon>Streptophyta</taxon>
        <taxon>Embryophyta</taxon>
        <taxon>Tracheophyta</taxon>
        <taxon>Spermatophyta</taxon>
        <taxon>Magnoliopsida</taxon>
        <taxon>eudicotyledons</taxon>
        <taxon>Gunneridae</taxon>
        <taxon>Pentapetalae</taxon>
        <taxon>rosids</taxon>
        <taxon>fabids</taxon>
        <taxon>Rosales</taxon>
        <taxon>Rosaceae</taxon>
        <taxon>Amygdaloideae</taxon>
        <taxon>Amygdaleae</taxon>
        <taxon>Prunus</taxon>
    </lineage>
</organism>
<keyword evidence="1" id="KW-0808">Transferase</keyword>
<name>A0A4Y1QLC7_PRUDU</name>
<accession>A0A4Y1QLC7</accession>
<keyword evidence="1" id="KW-0418">Kinase</keyword>